<reference evidence="2" key="1">
    <citation type="submission" date="2020-10" db="EMBL/GenBank/DDBJ databases">
        <authorList>
            <person name="Gilroy R."/>
        </authorList>
    </citation>
    <scope>NUCLEOTIDE SEQUENCE</scope>
    <source>
        <strain evidence="2">7293</strain>
    </source>
</reference>
<evidence type="ECO:0000259" key="1">
    <source>
        <dbReference type="Pfam" id="PF01966"/>
    </source>
</evidence>
<dbReference type="NCBIfam" id="TIGR00277">
    <property type="entry name" value="HDIG"/>
    <property type="match status" value="1"/>
</dbReference>
<gene>
    <name evidence="2" type="ORF">IAA97_07605</name>
</gene>
<dbReference type="AlphaFoldDB" id="A0A9D9E2P8"/>
<accession>A0A9D9E2P8</accession>
<comment type="caution">
    <text evidence="2">The sequence shown here is derived from an EMBL/GenBank/DDBJ whole genome shotgun (WGS) entry which is preliminary data.</text>
</comment>
<proteinExistence type="predicted"/>
<dbReference type="EMBL" id="JADIMT010000090">
    <property type="protein sequence ID" value="MBO8436825.1"/>
    <property type="molecule type" value="Genomic_DNA"/>
</dbReference>
<dbReference type="SUPFAM" id="SSF109604">
    <property type="entry name" value="HD-domain/PDEase-like"/>
    <property type="match status" value="1"/>
</dbReference>
<sequence>MPVTREQAEELFKKYNKSESLYHHALSVEAVMREAAVKYGEDPEYWGIVGFLHDIDWEMFPDEHCKKAPELLKEIDAPEDMVRAICCHGYGLVTDIKPEKFMEKMLYTVDELTGLITATALMRPEKMKGISVKSIKKKWKDKSFAAGVNREVITQGAEMLGIDIADIIQLAIDGMTKVAPQLGLWPES</sequence>
<dbReference type="InterPro" id="IPR006674">
    <property type="entry name" value="HD_domain"/>
</dbReference>
<name>A0A9D9E2P8_9SPIO</name>
<dbReference type="InterPro" id="IPR003607">
    <property type="entry name" value="HD/PDEase_dom"/>
</dbReference>
<organism evidence="2 3">
    <name type="scientific">Candidatus Ornithospirochaeta stercoripullorum</name>
    <dbReference type="NCBI Taxonomy" id="2840899"/>
    <lineage>
        <taxon>Bacteria</taxon>
        <taxon>Pseudomonadati</taxon>
        <taxon>Spirochaetota</taxon>
        <taxon>Spirochaetia</taxon>
        <taxon>Spirochaetales</taxon>
        <taxon>Spirochaetaceae</taxon>
        <taxon>Spirochaetaceae incertae sedis</taxon>
        <taxon>Candidatus Ornithospirochaeta</taxon>
    </lineage>
</organism>
<dbReference type="InterPro" id="IPR006675">
    <property type="entry name" value="HDIG_dom"/>
</dbReference>
<feature type="domain" description="HD" evidence="1">
    <location>
        <begin position="22"/>
        <end position="95"/>
    </location>
</feature>
<dbReference type="Proteomes" id="UP000823615">
    <property type="component" value="Unassembled WGS sequence"/>
</dbReference>
<evidence type="ECO:0000313" key="3">
    <source>
        <dbReference type="Proteomes" id="UP000823615"/>
    </source>
</evidence>
<protein>
    <submittedName>
        <fullName evidence="2">HDIG domain-containing protein</fullName>
    </submittedName>
</protein>
<dbReference type="PANTHER" id="PTHR38659:SF2">
    <property type="entry name" value="HDIG DOMAIN PROTEIN"/>
    <property type="match status" value="1"/>
</dbReference>
<dbReference type="Pfam" id="PF01966">
    <property type="entry name" value="HD"/>
    <property type="match status" value="1"/>
</dbReference>
<evidence type="ECO:0000313" key="2">
    <source>
        <dbReference type="EMBL" id="MBO8436825.1"/>
    </source>
</evidence>
<dbReference type="PANTHER" id="PTHR38659">
    <property type="entry name" value="METAL-DEPENDENT PHOSPHOHYDROLASE"/>
    <property type="match status" value="1"/>
</dbReference>
<dbReference type="CDD" id="cd00077">
    <property type="entry name" value="HDc"/>
    <property type="match status" value="1"/>
</dbReference>
<reference evidence="2" key="2">
    <citation type="journal article" date="2021" name="PeerJ">
        <title>Extensive microbial diversity within the chicken gut microbiome revealed by metagenomics and culture.</title>
        <authorList>
            <person name="Gilroy R."/>
            <person name="Ravi A."/>
            <person name="Getino M."/>
            <person name="Pursley I."/>
            <person name="Horton D.L."/>
            <person name="Alikhan N.F."/>
            <person name="Baker D."/>
            <person name="Gharbi K."/>
            <person name="Hall N."/>
            <person name="Watson M."/>
            <person name="Adriaenssens E.M."/>
            <person name="Foster-Nyarko E."/>
            <person name="Jarju S."/>
            <person name="Secka A."/>
            <person name="Antonio M."/>
            <person name="Oren A."/>
            <person name="Chaudhuri R.R."/>
            <person name="La Ragione R."/>
            <person name="Hildebrand F."/>
            <person name="Pallen M.J."/>
        </authorList>
    </citation>
    <scope>NUCLEOTIDE SEQUENCE</scope>
    <source>
        <strain evidence="2">7293</strain>
    </source>
</reference>
<dbReference type="Gene3D" id="1.10.3210.10">
    <property type="entry name" value="Hypothetical protein af1432"/>
    <property type="match status" value="1"/>
</dbReference>